<dbReference type="Proteomes" id="UP000195139">
    <property type="component" value="Unassembled WGS sequence"/>
</dbReference>
<dbReference type="AlphaFoldDB" id="A0A242CEZ2"/>
<comment type="caution">
    <text evidence="2">The sequence shown here is derived from an EMBL/GenBank/DDBJ whole genome shotgun (WGS) entry which is preliminary data.</text>
</comment>
<evidence type="ECO:0008006" key="4">
    <source>
        <dbReference type="Google" id="ProtNLM"/>
    </source>
</evidence>
<reference evidence="2" key="1">
    <citation type="submission" date="2017-05" db="EMBL/GenBank/DDBJ databases">
        <title>The Genome Sequence of Enterococcus sp. 4G2_DIV0659.</title>
        <authorList>
            <consortium name="The Broad Institute Genomics Platform"/>
            <consortium name="The Broad Institute Genomic Center for Infectious Diseases"/>
            <person name="Earl A."/>
            <person name="Manson A."/>
            <person name="Schwartman J."/>
            <person name="Gilmore M."/>
            <person name="Abouelleil A."/>
            <person name="Cao P."/>
            <person name="Chapman S."/>
            <person name="Cusick C."/>
            <person name="Shea T."/>
            <person name="Young S."/>
            <person name="Neafsey D."/>
            <person name="Nusbaum C."/>
            <person name="Birren B."/>
        </authorList>
    </citation>
    <scope>NUCLEOTIDE SEQUENCE [LARGE SCALE GENOMIC DNA]</scope>
    <source>
        <strain evidence="2">4G2_DIV0659</strain>
    </source>
</reference>
<name>A0A242CEZ2_9ENTE</name>
<dbReference type="EMBL" id="NGLE01000002">
    <property type="protein sequence ID" value="OTO08781.1"/>
    <property type="molecule type" value="Genomic_DNA"/>
</dbReference>
<dbReference type="Pfam" id="PF14205">
    <property type="entry name" value="Cys_rich_KTR"/>
    <property type="match status" value="1"/>
</dbReference>
<dbReference type="RefSeq" id="WP_086330695.1">
    <property type="nucleotide sequence ID" value="NZ_NGLE02000001.1"/>
</dbReference>
<evidence type="ECO:0000313" key="2">
    <source>
        <dbReference type="EMBL" id="OTO08781.1"/>
    </source>
</evidence>
<evidence type="ECO:0000313" key="3">
    <source>
        <dbReference type="Proteomes" id="UP000195139"/>
    </source>
</evidence>
<sequence>MDNTTWIICPVCKGKTRTKIRPDTTIKHLPLYCPKCKQENLVNVKHLKITIIKEPDVITQSQ</sequence>
<dbReference type="OrthoDB" id="9804828at2"/>
<dbReference type="InterPro" id="IPR025957">
    <property type="entry name" value="Cys_rich_KTR"/>
</dbReference>
<protein>
    <recommendedName>
        <fullName evidence="4">Conjugal transfer protein</fullName>
    </recommendedName>
</protein>
<gene>
    <name evidence="2" type="ORF">A5880_001781</name>
    <name evidence="1" type="ORF">A5880_001864</name>
</gene>
<dbReference type="EMBL" id="NGLE02000001">
    <property type="protein sequence ID" value="MEI5994306.1"/>
    <property type="molecule type" value="Genomic_DNA"/>
</dbReference>
<evidence type="ECO:0000313" key="1">
    <source>
        <dbReference type="EMBL" id="MEI5994306.1"/>
    </source>
</evidence>
<reference evidence="1 3" key="2">
    <citation type="submission" date="2018-07" db="EMBL/GenBank/DDBJ databases">
        <title>The Genome Sequence of Enterococcus sp. DIV0659b.</title>
        <authorList>
            <consortium name="The Broad Institute Genomics Platform"/>
            <consortium name="The Broad Institute Genomic Center for Infectious Diseases"/>
            <person name="Earl A."/>
            <person name="Manson A."/>
            <person name="Schwartman J."/>
            <person name="Gilmore M."/>
            <person name="Abouelleil A."/>
            <person name="Cao P."/>
            <person name="Chapman S."/>
            <person name="Cusick C."/>
            <person name="Shea T."/>
            <person name="Young S."/>
            <person name="Neafsey D."/>
            <person name="Nusbaum C."/>
            <person name="Birren B."/>
        </authorList>
    </citation>
    <scope>NUCLEOTIDE SEQUENCE [LARGE SCALE GENOMIC DNA]</scope>
    <source>
        <strain evidence="1 3">4G2_DIV0659</strain>
    </source>
</reference>
<keyword evidence="3" id="KW-1185">Reference proteome</keyword>
<proteinExistence type="predicted"/>
<organism evidence="2">
    <name type="scientific">Candidatus Enterococcus mansonii</name>
    <dbReference type="NCBI Taxonomy" id="1834181"/>
    <lineage>
        <taxon>Bacteria</taxon>
        <taxon>Bacillati</taxon>
        <taxon>Bacillota</taxon>
        <taxon>Bacilli</taxon>
        <taxon>Lactobacillales</taxon>
        <taxon>Enterococcaceae</taxon>
        <taxon>Enterococcus</taxon>
    </lineage>
</organism>
<accession>A0A242CEZ2</accession>
<dbReference type="STRING" id="1834181.A5880_001781"/>